<organism evidence="1 2">
    <name type="scientific">Aporhodopirellula rubra</name>
    <dbReference type="NCBI Taxonomy" id="980271"/>
    <lineage>
        <taxon>Bacteria</taxon>
        <taxon>Pseudomonadati</taxon>
        <taxon>Planctomycetota</taxon>
        <taxon>Planctomycetia</taxon>
        <taxon>Pirellulales</taxon>
        <taxon>Pirellulaceae</taxon>
        <taxon>Aporhodopirellula</taxon>
    </lineage>
</organism>
<dbReference type="RefSeq" id="WP_184310081.1">
    <property type="nucleotide sequence ID" value="NZ_JACHXU010000046.1"/>
</dbReference>
<comment type="caution">
    <text evidence="1">The sequence shown here is derived from an EMBL/GenBank/DDBJ whole genome shotgun (WGS) entry which is preliminary data.</text>
</comment>
<reference evidence="1 2" key="1">
    <citation type="submission" date="2020-08" db="EMBL/GenBank/DDBJ databases">
        <title>Genomic Encyclopedia of Type Strains, Phase III (KMG-III): the genomes of soil and plant-associated and newly described type strains.</title>
        <authorList>
            <person name="Whitman W."/>
        </authorList>
    </citation>
    <scope>NUCLEOTIDE SEQUENCE [LARGE SCALE GENOMIC DNA]</scope>
    <source>
        <strain evidence="1 2">CECT 8075</strain>
    </source>
</reference>
<dbReference type="Proteomes" id="UP000536179">
    <property type="component" value="Unassembled WGS sequence"/>
</dbReference>
<sequence length="121" mass="13122">MAFLVCPTCGAEYHALISDPETWYAERYPDVAVGSVVPGLCFDCFPDLTIGDTVDIRNHGEPLDGQTGAIQQIVVDPAGCGAIYFVRLPNGRDRALARCNLRKHREAPNDAPPASPKTGYF</sequence>
<dbReference type="EMBL" id="JACHXU010000046">
    <property type="protein sequence ID" value="MBB3210634.1"/>
    <property type="molecule type" value="Genomic_DNA"/>
</dbReference>
<name>A0A7W5E6H5_9BACT</name>
<accession>A0A7W5E6H5</accession>
<protein>
    <submittedName>
        <fullName evidence="1">Uncharacterized protein</fullName>
    </submittedName>
</protein>
<dbReference type="AlphaFoldDB" id="A0A7W5E6H5"/>
<evidence type="ECO:0000313" key="2">
    <source>
        <dbReference type="Proteomes" id="UP000536179"/>
    </source>
</evidence>
<proteinExistence type="predicted"/>
<gene>
    <name evidence="1" type="ORF">FHS27_006482</name>
</gene>
<keyword evidence="2" id="KW-1185">Reference proteome</keyword>
<evidence type="ECO:0000313" key="1">
    <source>
        <dbReference type="EMBL" id="MBB3210634.1"/>
    </source>
</evidence>